<dbReference type="Pfam" id="PF01928">
    <property type="entry name" value="CYTH"/>
    <property type="match status" value="1"/>
</dbReference>
<dbReference type="PANTHER" id="PTHR21028">
    <property type="entry name" value="SI:CH211-156B7.4"/>
    <property type="match status" value="1"/>
</dbReference>
<accession>A0ABD6CHK5</accession>
<dbReference type="InterPro" id="IPR008173">
    <property type="entry name" value="Adenylyl_cyclase_CyaB"/>
</dbReference>
<sequence length="200" mass="21873">MIEVEVKLRAAHEAVRAALEAADAESKKRLTQVDTYYDAPHRDFAETDEALRVRRERNPPSSDSGAEPAGSDAPGGHRFEETVKVTYKGPLIDAESKTRAEHETAVADGDAAAAIFDGLGFEQAAVVEKEREYFVLDGYTVTLDRVDGLGEFVEVEAEASESADVESVRDGAFEVLRRLGLDPDEQIRTSYLGLLLEDAE</sequence>
<dbReference type="NCBIfam" id="TIGR00318">
    <property type="entry name" value="cyaB"/>
    <property type="match status" value="1"/>
</dbReference>
<keyword evidence="4" id="KW-1185">Reference proteome</keyword>
<dbReference type="EMBL" id="JBHUDK010000002">
    <property type="protein sequence ID" value="MFD1597573.1"/>
    <property type="molecule type" value="Genomic_DNA"/>
</dbReference>
<protein>
    <submittedName>
        <fullName evidence="3">Class IV adenylate cyclase</fullName>
    </submittedName>
</protein>
<dbReference type="Proteomes" id="UP001597085">
    <property type="component" value="Unassembled WGS sequence"/>
</dbReference>
<dbReference type="PROSITE" id="PS51707">
    <property type="entry name" value="CYTH"/>
    <property type="match status" value="1"/>
</dbReference>
<dbReference type="CDD" id="cd07890">
    <property type="entry name" value="CYTH-like_AC_IV-like"/>
    <property type="match status" value="1"/>
</dbReference>
<dbReference type="PANTHER" id="PTHR21028:SF2">
    <property type="entry name" value="CYTH DOMAIN-CONTAINING PROTEIN"/>
    <property type="match status" value="1"/>
</dbReference>
<evidence type="ECO:0000313" key="3">
    <source>
        <dbReference type="EMBL" id="MFD1597573.1"/>
    </source>
</evidence>
<feature type="compositionally biased region" description="Basic and acidic residues" evidence="1">
    <location>
        <begin position="47"/>
        <end position="58"/>
    </location>
</feature>
<evidence type="ECO:0000313" key="4">
    <source>
        <dbReference type="Proteomes" id="UP001597085"/>
    </source>
</evidence>
<dbReference type="AlphaFoldDB" id="A0ABD6CHK5"/>
<dbReference type="InterPro" id="IPR033469">
    <property type="entry name" value="CYTH-like_dom_sf"/>
</dbReference>
<reference evidence="3 4" key="1">
    <citation type="journal article" date="2019" name="Int. J. Syst. Evol. Microbiol.">
        <title>The Global Catalogue of Microorganisms (GCM) 10K type strain sequencing project: providing services to taxonomists for standard genome sequencing and annotation.</title>
        <authorList>
            <consortium name="The Broad Institute Genomics Platform"/>
            <consortium name="The Broad Institute Genome Sequencing Center for Infectious Disease"/>
            <person name="Wu L."/>
            <person name="Ma J."/>
        </authorList>
    </citation>
    <scope>NUCLEOTIDE SEQUENCE [LARGE SCALE GENOMIC DNA]</scope>
    <source>
        <strain evidence="3 4">CGMCC 1.12121</strain>
    </source>
</reference>
<dbReference type="RefSeq" id="WP_256421553.1">
    <property type="nucleotide sequence ID" value="NZ_JANHDI010000008.1"/>
</dbReference>
<feature type="region of interest" description="Disordered" evidence="1">
    <location>
        <begin position="47"/>
        <end position="78"/>
    </location>
</feature>
<dbReference type="SMART" id="SM01118">
    <property type="entry name" value="CYTH"/>
    <property type="match status" value="1"/>
</dbReference>
<dbReference type="SUPFAM" id="SSF55154">
    <property type="entry name" value="CYTH-like phosphatases"/>
    <property type="match status" value="1"/>
</dbReference>
<name>A0ABD6CHK5_9EURY</name>
<evidence type="ECO:0000259" key="2">
    <source>
        <dbReference type="PROSITE" id="PS51707"/>
    </source>
</evidence>
<proteinExistence type="predicted"/>
<dbReference type="Gene3D" id="2.40.320.10">
    <property type="entry name" value="Hypothetical Protein Pfu-838710-001"/>
    <property type="match status" value="1"/>
</dbReference>
<comment type="caution">
    <text evidence="3">The sequence shown here is derived from an EMBL/GenBank/DDBJ whole genome shotgun (WGS) entry which is preliminary data.</text>
</comment>
<organism evidence="3 4">
    <name type="scientific">Halobellus rarus</name>
    <dbReference type="NCBI Taxonomy" id="1126237"/>
    <lineage>
        <taxon>Archaea</taxon>
        <taxon>Methanobacteriati</taxon>
        <taxon>Methanobacteriota</taxon>
        <taxon>Stenosarchaea group</taxon>
        <taxon>Halobacteria</taxon>
        <taxon>Halobacteriales</taxon>
        <taxon>Haloferacaceae</taxon>
        <taxon>Halobellus</taxon>
    </lineage>
</organism>
<gene>
    <name evidence="3" type="primary">cyaB</name>
    <name evidence="3" type="ORF">ACFSBX_01160</name>
</gene>
<feature type="domain" description="CYTH" evidence="2">
    <location>
        <begin position="1"/>
        <end position="197"/>
    </location>
</feature>
<evidence type="ECO:0000256" key="1">
    <source>
        <dbReference type="SAM" id="MobiDB-lite"/>
    </source>
</evidence>
<dbReference type="InterPro" id="IPR023577">
    <property type="entry name" value="CYTH_domain"/>
</dbReference>